<feature type="binding site" evidence="11">
    <location>
        <position position="70"/>
    </location>
    <ligand>
        <name>Mg(2+)</name>
        <dbReference type="ChEBI" id="CHEBI:18420"/>
        <label>1</label>
        <note>catalytic</note>
    </ligand>
</feature>
<keyword evidence="7 11" id="KW-0460">Magnesium</keyword>
<evidence type="ECO:0000256" key="4">
    <source>
        <dbReference type="ARBA" id="ARBA00021697"/>
    </source>
</evidence>
<dbReference type="PANTHER" id="PTHR20854:SF4">
    <property type="entry name" value="INOSITOL-1-MONOPHOSPHATASE-RELATED"/>
    <property type="match status" value="1"/>
</dbReference>
<name>A0A7C8FQ62_9MICO</name>
<evidence type="ECO:0000256" key="1">
    <source>
        <dbReference type="ARBA" id="ARBA00001946"/>
    </source>
</evidence>
<evidence type="ECO:0000256" key="7">
    <source>
        <dbReference type="ARBA" id="ARBA00022842"/>
    </source>
</evidence>
<dbReference type="AlphaFoldDB" id="A0A7C8FQ62"/>
<proteinExistence type="predicted"/>
<dbReference type="PROSITE" id="PS00629">
    <property type="entry name" value="IMP_1"/>
    <property type="match status" value="1"/>
</dbReference>
<comment type="cofactor">
    <cofactor evidence="1 11">
        <name>Mg(2+)</name>
        <dbReference type="ChEBI" id="CHEBI:18420"/>
    </cofactor>
</comment>
<organism evidence="12 13">
    <name type="scientific">Pseudoclavibacter caeni</name>
    <dbReference type="NCBI Taxonomy" id="908846"/>
    <lineage>
        <taxon>Bacteria</taxon>
        <taxon>Bacillati</taxon>
        <taxon>Actinomycetota</taxon>
        <taxon>Actinomycetes</taxon>
        <taxon>Micrococcales</taxon>
        <taxon>Microbacteriaceae</taxon>
        <taxon>Pseudoclavibacter</taxon>
    </lineage>
</organism>
<dbReference type="GO" id="GO:0007165">
    <property type="term" value="P:signal transduction"/>
    <property type="evidence" value="ECO:0007669"/>
    <property type="project" value="TreeGrafter"/>
</dbReference>
<dbReference type="EMBL" id="WBKA01000003">
    <property type="protein sequence ID" value="KAB1632293.1"/>
    <property type="molecule type" value="Genomic_DNA"/>
</dbReference>
<evidence type="ECO:0000256" key="10">
    <source>
        <dbReference type="ARBA" id="ARBA00053547"/>
    </source>
</evidence>
<feature type="binding site" evidence="11">
    <location>
        <position position="87"/>
    </location>
    <ligand>
        <name>Mg(2+)</name>
        <dbReference type="ChEBI" id="CHEBI:18420"/>
        <label>1</label>
        <note>catalytic</note>
    </ligand>
</feature>
<dbReference type="GO" id="GO:0008934">
    <property type="term" value="F:inositol monophosphate 1-phosphatase activity"/>
    <property type="evidence" value="ECO:0007669"/>
    <property type="project" value="TreeGrafter"/>
</dbReference>
<dbReference type="Pfam" id="PF00459">
    <property type="entry name" value="Inositol_P"/>
    <property type="match status" value="1"/>
</dbReference>
<dbReference type="GO" id="GO:0006020">
    <property type="term" value="P:inositol metabolic process"/>
    <property type="evidence" value="ECO:0007669"/>
    <property type="project" value="TreeGrafter"/>
</dbReference>
<dbReference type="OrthoDB" id="9772456at2"/>
<dbReference type="InterPro" id="IPR000760">
    <property type="entry name" value="Inositol_monophosphatase-like"/>
</dbReference>
<dbReference type="Gene3D" id="3.40.190.80">
    <property type="match status" value="1"/>
</dbReference>
<evidence type="ECO:0000313" key="13">
    <source>
        <dbReference type="Proteomes" id="UP000481339"/>
    </source>
</evidence>
<dbReference type="FunFam" id="3.30.540.10:FF:000003">
    <property type="entry name" value="Inositol-1-monophosphatase"/>
    <property type="match status" value="1"/>
</dbReference>
<gene>
    <name evidence="12" type="ORF">F8O02_04555</name>
</gene>
<comment type="catalytic activity">
    <reaction evidence="9">
        <text>L-histidinol phosphate + H2O = L-histidinol + phosphate</text>
        <dbReference type="Rhea" id="RHEA:14465"/>
        <dbReference type="ChEBI" id="CHEBI:15377"/>
        <dbReference type="ChEBI" id="CHEBI:43474"/>
        <dbReference type="ChEBI" id="CHEBI:57699"/>
        <dbReference type="ChEBI" id="CHEBI:57980"/>
        <dbReference type="EC" id="3.1.3.15"/>
    </reaction>
</comment>
<protein>
    <recommendedName>
        <fullName evidence="4">Histidinol-phosphatase</fullName>
        <ecNumber evidence="3">3.1.3.15</ecNumber>
    </recommendedName>
    <alternativeName>
        <fullName evidence="8">Histidinol-phosphate phosphatase</fullName>
    </alternativeName>
</protein>
<dbReference type="InterPro" id="IPR020583">
    <property type="entry name" value="Inositol_monoP_metal-BS"/>
</dbReference>
<dbReference type="SUPFAM" id="SSF56655">
    <property type="entry name" value="Carbohydrate phosphatase"/>
    <property type="match status" value="1"/>
</dbReference>
<accession>A0A7C8FQ62</accession>
<evidence type="ECO:0000256" key="11">
    <source>
        <dbReference type="PIRSR" id="PIRSR600760-2"/>
    </source>
</evidence>
<evidence type="ECO:0000256" key="3">
    <source>
        <dbReference type="ARBA" id="ARBA00013085"/>
    </source>
</evidence>
<evidence type="ECO:0000256" key="8">
    <source>
        <dbReference type="ARBA" id="ARBA00033209"/>
    </source>
</evidence>
<dbReference type="Gene3D" id="3.30.540.10">
    <property type="entry name" value="Fructose-1,6-Bisphosphatase, subunit A, domain 1"/>
    <property type="match status" value="1"/>
</dbReference>
<feature type="binding site" evidence="11">
    <location>
        <position position="85"/>
    </location>
    <ligand>
        <name>Mg(2+)</name>
        <dbReference type="ChEBI" id="CHEBI:18420"/>
        <label>1</label>
        <note>catalytic</note>
    </ligand>
</feature>
<comment type="function">
    <text evidence="10">Catalyzes the dephosphorylation of histidinol-phosphate to histidinol, the direct precursor of histidine.</text>
</comment>
<evidence type="ECO:0000256" key="6">
    <source>
        <dbReference type="ARBA" id="ARBA00022801"/>
    </source>
</evidence>
<evidence type="ECO:0000256" key="2">
    <source>
        <dbReference type="ARBA" id="ARBA00004970"/>
    </source>
</evidence>
<dbReference type="GO" id="GO:0046872">
    <property type="term" value="F:metal ion binding"/>
    <property type="evidence" value="ECO:0007669"/>
    <property type="project" value="UniProtKB-KW"/>
</dbReference>
<dbReference type="EC" id="3.1.3.15" evidence="3"/>
<keyword evidence="5 11" id="KW-0479">Metal-binding</keyword>
<feature type="binding site" evidence="11">
    <location>
        <position position="88"/>
    </location>
    <ligand>
        <name>Mg(2+)</name>
        <dbReference type="ChEBI" id="CHEBI:18420"/>
        <label>1</label>
        <note>catalytic</note>
    </ligand>
</feature>
<dbReference type="RefSeq" id="WP_158036071.1">
    <property type="nucleotide sequence ID" value="NZ_BAAAZV010000017.1"/>
</dbReference>
<dbReference type="GO" id="GO:0004401">
    <property type="term" value="F:histidinol-phosphatase activity"/>
    <property type="evidence" value="ECO:0007669"/>
    <property type="project" value="UniProtKB-EC"/>
</dbReference>
<dbReference type="Proteomes" id="UP000481339">
    <property type="component" value="Unassembled WGS sequence"/>
</dbReference>
<evidence type="ECO:0000256" key="9">
    <source>
        <dbReference type="ARBA" id="ARBA00049158"/>
    </source>
</evidence>
<evidence type="ECO:0000256" key="5">
    <source>
        <dbReference type="ARBA" id="ARBA00022723"/>
    </source>
</evidence>
<keyword evidence="6" id="KW-0378">Hydrolase</keyword>
<feature type="binding site" evidence="11">
    <location>
        <position position="215"/>
    </location>
    <ligand>
        <name>Mg(2+)</name>
        <dbReference type="ChEBI" id="CHEBI:18420"/>
        <label>1</label>
        <note>catalytic</note>
    </ligand>
</feature>
<dbReference type="PANTHER" id="PTHR20854">
    <property type="entry name" value="INOSITOL MONOPHOSPHATASE"/>
    <property type="match status" value="1"/>
</dbReference>
<comment type="caution">
    <text evidence="12">The sequence shown here is derived from an EMBL/GenBank/DDBJ whole genome shotgun (WGS) entry which is preliminary data.</text>
</comment>
<keyword evidence="13" id="KW-1185">Reference proteome</keyword>
<dbReference type="PRINTS" id="PR00377">
    <property type="entry name" value="IMPHPHTASES"/>
</dbReference>
<evidence type="ECO:0000313" key="12">
    <source>
        <dbReference type="EMBL" id="KAB1632293.1"/>
    </source>
</evidence>
<reference evidence="12 13" key="1">
    <citation type="submission" date="2019-09" db="EMBL/GenBank/DDBJ databases">
        <title>Phylogeny of genus Pseudoclavibacter and closely related genus.</title>
        <authorList>
            <person name="Li Y."/>
        </authorList>
    </citation>
    <scope>NUCLEOTIDE SEQUENCE [LARGE SCALE GENOMIC DNA]</scope>
    <source>
        <strain evidence="12 13">JCM 16921</strain>
    </source>
</reference>
<comment type="pathway">
    <text evidence="2">Amino-acid biosynthesis; L-histidine biosynthesis; L-histidine from 5-phospho-alpha-D-ribose 1-diphosphate: step 8/9.</text>
</comment>
<sequence>MPFSLDQDLRLALELADAADAITTARFRSTDLDVRQKADDSEVTDADLACERRLRELVAERRPGDTVYGEEYGGERQPGRCWIIDPIDGTGNYFRGVPIWATLIALAVDGVPVAGVVSAPLLCRRWWAAEGSGAVGVFGQGAPEPLHVSTVGSIADAFASVGSLDQWDLVDARDRAIDLLDATHRQRMFGDFLPYMLVADGSMDVVAEPDLKPYDMAALDVIVREAGGRFSAMDGTPGIWSGTALATNGRLHEAALGILSN</sequence>